<dbReference type="GO" id="GO:0030599">
    <property type="term" value="F:pectinesterase activity"/>
    <property type="evidence" value="ECO:0007669"/>
    <property type="project" value="UniProtKB-UniRule"/>
</dbReference>
<dbReference type="InterPro" id="IPR000070">
    <property type="entry name" value="Pectinesterase_cat"/>
</dbReference>
<evidence type="ECO:0000256" key="5">
    <source>
        <dbReference type="ARBA" id="ARBA00023085"/>
    </source>
</evidence>
<feature type="active site" evidence="6">
    <location>
        <position position="525"/>
    </location>
</feature>
<keyword evidence="4 7" id="KW-0378">Hydrolase</keyword>
<dbReference type="PROSITE" id="PS00503">
    <property type="entry name" value="PECTINESTERASE_2"/>
    <property type="match status" value="1"/>
</dbReference>
<evidence type="ECO:0000256" key="7">
    <source>
        <dbReference type="RuleBase" id="RU000589"/>
    </source>
</evidence>
<dbReference type="InterPro" id="IPR018040">
    <property type="entry name" value="Pectinesterase_Tyr_AS"/>
</dbReference>
<dbReference type="NCBIfam" id="TIGR01614">
    <property type="entry name" value="PME_inhib"/>
    <property type="match status" value="2"/>
</dbReference>
<dbReference type="GO" id="GO:0042545">
    <property type="term" value="P:cell wall modification"/>
    <property type="evidence" value="ECO:0007669"/>
    <property type="project" value="UniProtKB-UniRule"/>
</dbReference>
<dbReference type="Pfam" id="PF01095">
    <property type="entry name" value="Pectinesterase"/>
    <property type="match status" value="2"/>
</dbReference>
<reference evidence="9 10" key="1">
    <citation type="submission" date="2022-03" db="EMBL/GenBank/DDBJ databases">
        <authorList>
            <person name="Macdonald S."/>
            <person name="Ahmed S."/>
            <person name="Newling K."/>
        </authorList>
    </citation>
    <scope>NUCLEOTIDE SEQUENCE [LARGE SCALE GENOMIC DNA]</scope>
</reference>
<sequence length="689" mass="75105">MLVEASMDRAISALDKLKLSGLNCTDCRKQAILTDCIDLYGDTVLQLNRTLQGVSPKAAAEPCTDIDAQTWLSTALTNTETCRSGSSDLNVSDFTTPIVSNTKISHLISNCLAVNGALLTTGNNDTTTSDDPKVFPTWVSRKERRLLKLQSARTVPANVVVAKDGSGHFKTVQAAIDLAARRTVTSGRFVIYVKRGIYQENINVRLNNDNIMLVGDGMRYTIITGGRSVKGGYTTYSSATADCRKQAVLADCINLYEDTIVQLTRTLAGVAPEAGAGKKCTDFDAQTWLSTALTNTETCRRGSSDLNVSDFITPIVSNTKIPNLISNCLAVNGALLPTGNNSTTTADGKDFPTWVSGKERRLLQLQSARAVRANIVVAKDGSGQVRTVQAAIDVAGRRKVMSKRFVIYVKRGIYQENINVRLNNDNIMLVGDGMRSTIITGGRSVKGGYTTYNSATAGIEGLHFIAKGLTFKNTAGPAKGQAVALRSSSDLSIFYKCSIEGYQDTLMVHSQRQFYRECYIYGTIDFIFGNAAVVFQNCIILPRRPLHGQSNVITAQGRADPFQNTGISIHNSRILPAPDLKPVLRTVKTYMGRPWMKYSRTVVIKTYLDSVVSPFGWSPWIEGSAFGLDTVFYAEYKNSGPASSTRWRVRWNGFHVLKRASDASAFTVGRFIAGPAWLPRTGIPFTSGL</sequence>
<organism evidence="9 10">
    <name type="scientific">Eruca vesicaria subsp. sativa</name>
    <name type="common">Garden rocket</name>
    <name type="synonym">Eruca sativa</name>
    <dbReference type="NCBI Taxonomy" id="29727"/>
    <lineage>
        <taxon>Eukaryota</taxon>
        <taxon>Viridiplantae</taxon>
        <taxon>Streptophyta</taxon>
        <taxon>Embryophyta</taxon>
        <taxon>Tracheophyta</taxon>
        <taxon>Spermatophyta</taxon>
        <taxon>Magnoliopsida</taxon>
        <taxon>eudicotyledons</taxon>
        <taxon>Gunneridae</taxon>
        <taxon>Pentapetalae</taxon>
        <taxon>rosids</taxon>
        <taxon>malvids</taxon>
        <taxon>Brassicales</taxon>
        <taxon>Brassicaceae</taxon>
        <taxon>Brassiceae</taxon>
        <taxon>Eruca</taxon>
    </lineage>
</organism>
<dbReference type="InterPro" id="IPR012334">
    <property type="entry name" value="Pectin_lyas_fold"/>
</dbReference>
<evidence type="ECO:0000313" key="10">
    <source>
        <dbReference type="Proteomes" id="UP001642260"/>
    </source>
</evidence>
<dbReference type="EC" id="3.1.1.11" evidence="7"/>
<keyword evidence="7" id="KW-0961">Cell wall biogenesis/degradation</keyword>
<dbReference type="SUPFAM" id="SSF101148">
    <property type="entry name" value="Plant invertase/pectin methylesterase inhibitor"/>
    <property type="match status" value="2"/>
</dbReference>
<evidence type="ECO:0000256" key="2">
    <source>
        <dbReference type="ARBA" id="ARBA00006027"/>
    </source>
</evidence>
<feature type="domain" description="Pectinesterase inhibitor" evidence="8">
    <location>
        <begin position="197"/>
        <end position="331"/>
    </location>
</feature>
<dbReference type="PROSITE" id="PS00800">
    <property type="entry name" value="PECTINESTERASE_1"/>
    <property type="match status" value="1"/>
</dbReference>
<dbReference type="Gene3D" id="2.160.20.10">
    <property type="entry name" value="Single-stranded right-handed beta-helix, Pectin lyase-like"/>
    <property type="match status" value="2"/>
</dbReference>
<dbReference type="CDD" id="cd15798">
    <property type="entry name" value="PMEI-like_3"/>
    <property type="match status" value="2"/>
</dbReference>
<comment type="similarity">
    <text evidence="3">In the C-terminal section; belongs to the pectinesterase family.</text>
</comment>
<comment type="pathway">
    <text evidence="1 7">Glycan metabolism; pectin degradation; 2-dehydro-3-deoxy-D-gluconate from pectin: step 1/5.</text>
</comment>
<evidence type="ECO:0000256" key="3">
    <source>
        <dbReference type="ARBA" id="ARBA00007786"/>
    </source>
</evidence>
<name>A0ABC8JJR7_ERUVS</name>
<dbReference type="EMBL" id="CAKOAT010114488">
    <property type="protein sequence ID" value="CAH8330422.1"/>
    <property type="molecule type" value="Genomic_DNA"/>
</dbReference>
<feature type="domain" description="Pectinesterase inhibitor" evidence="8">
    <location>
        <begin position="1"/>
        <end position="114"/>
    </location>
</feature>
<comment type="subcellular location">
    <subcellularLocation>
        <location evidence="7">Secreted</location>
        <location evidence="7">Cell wall</location>
    </subcellularLocation>
</comment>
<dbReference type="AlphaFoldDB" id="A0ABC8JJR7"/>
<dbReference type="SUPFAM" id="SSF51126">
    <property type="entry name" value="Pectin lyase-like"/>
    <property type="match status" value="2"/>
</dbReference>
<comment type="similarity">
    <text evidence="2">In the N-terminal section; belongs to the PMEI family.</text>
</comment>
<dbReference type="InterPro" id="IPR033131">
    <property type="entry name" value="Pectinesterase_Asp_AS"/>
</dbReference>
<dbReference type="FunFam" id="2.160.20.10:FF:000001">
    <property type="entry name" value="Pectinesterase"/>
    <property type="match status" value="1"/>
</dbReference>
<dbReference type="InterPro" id="IPR035513">
    <property type="entry name" value="Invertase/methylesterase_inhib"/>
</dbReference>
<dbReference type="InterPro" id="IPR011050">
    <property type="entry name" value="Pectin_lyase_fold/virulence"/>
</dbReference>
<keyword evidence="5 7" id="KW-0063">Aspartyl esterase</keyword>
<dbReference type="Gene3D" id="1.20.140.40">
    <property type="entry name" value="Invertase/pectin methylesterase inhibitor family protein"/>
    <property type="match status" value="1"/>
</dbReference>
<keyword evidence="10" id="KW-1185">Reference proteome</keyword>
<keyword evidence="7" id="KW-0134">Cell wall</keyword>
<dbReference type="GO" id="GO:0045490">
    <property type="term" value="P:pectin catabolic process"/>
    <property type="evidence" value="ECO:0007669"/>
    <property type="project" value="UniProtKB-UniRule"/>
</dbReference>
<dbReference type="PANTHER" id="PTHR31707">
    <property type="entry name" value="PECTINESTERASE"/>
    <property type="match status" value="1"/>
</dbReference>
<accession>A0ABC8JJR7</accession>
<comment type="catalytic activity">
    <reaction evidence="7">
        <text>[(1-&gt;4)-alpha-D-galacturonosyl methyl ester](n) + n H2O = [(1-&gt;4)-alpha-D-galacturonosyl](n) + n methanol + n H(+)</text>
        <dbReference type="Rhea" id="RHEA:22380"/>
        <dbReference type="Rhea" id="RHEA-COMP:14570"/>
        <dbReference type="Rhea" id="RHEA-COMP:14573"/>
        <dbReference type="ChEBI" id="CHEBI:15377"/>
        <dbReference type="ChEBI" id="CHEBI:15378"/>
        <dbReference type="ChEBI" id="CHEBI:17790"/>
        <dbReference type="ChEBI" id="CHEBI:140522"/>
        <dbReference type="ChEBI" id="CHEBI:140523"/>
        <dbReference type="EC" id="3.1.1.11"/>
    </reaction>
</comment>
<evidence type="ECO:0000259" key="8">
    <source>
        <dbReference type="SMART" id="SM00856"/>
    </source>
</evidence>
<proteinExistence type="inferred from homology"/>
<evidence type="ECO:0000313" key="9">
    <source>
        <dbReference type="EMBL" id="CAH8330422.1"/>
    </source>
</evidence>
<keyword evidence="7" id="KW-0964">Secreted</keyword>
<dbReference type="InterPro" id="IPR006501">
    <property type="entry name" value="Pectinesterase_inhib_dom"/>
</dbReference>
<comment type="function">
    <text evidence="7">Acts in the modification of cell walls via demethylesterification of cell wall pectin.</text>
</comment>
<evidence type="ECO:0000256" key="1">
    <source>
        <dbReference type="ARBA" id="ARBA00005184"/>
    </source>
</evidence>
<evidence type="ECO:0000256" key="4">
    <source>
        <dbReference type="ARBA" id="ARBA00022801"/>
    </source>
</evidence>
<dbReference type="SMART" id="SM00856">
    <property type="entry name" value="PMEI"/>
    <property type="match status" value="2"/>
</dbReference>
<comment type="caution">
    <text evidence="9">The sequence shown here is derived from an EMBL/GenBank/DDBJ whole genome shotgun (WGS) entry which is preliminary data.</text>
</comment>
<gene>
    <name evidence="9" type="ORF">ERUC_LOCUS12102</name>
</gene>
<dbReference type="Pfam" id="PF04043">
    <property type="entry name" value="PMEI"/>
    <property type="match status" value="1"/>
</dbReference>
<evidence type="ECO:0000256" key="6">
    <source>
        <dbReference type="PROSITE-ProRule" id="PRU10040"/>
    </source>
</evidence>
<dbReference type="Proteomes" id="UP001642260">
    <property type="component" value="Unassembled WGS sequence"/>
</dbReference>
<protein>
    <recommendedName>
        <fullName evidence="7">Pectinesterase</fullName>
        <ecNumber evidence="7">3.1.1.11</ecNumber>
    </recommendedName>
</protein>